<accession>A0A8J8GFJ4</accession>
<dbReference type="EC" id="2.7.13.3" evidence="3"/>
<evidence type="ECO:0000256" key="3">
    <source>
        <dbReference type="ARBA" id="ARBA00012438"/>
    </source>
</evidence>
<evidence type="ECO:0000256" key="7">
    <source>
        <dbReference type="ARBA" id="ARBA00022692"/>
    </source>
</evidence>
<evidence type="ECO:0000256" key="6">
    <source>
        <dbReference type="ARBA" id="ARBA00022679"/>
    </source>
</evidence>
<evidence type="ECO:0000256" key="5">
    <source>
        <dbReference type="ARBA" id="ARBA00022553"/>
    </source>
</evidence>
<dbReference type="Gene3D" id="3.30.565.10">
    <property type="entry name" value="Histidine kinase-like ATPase, C-terminal domain"/>
    <property type="match status" value="1"/>
</dbReference>
<reference evidence="18" key="1">
    <citation type="submission" date="2020-06" db="EMBL/GenBank/DDBJ databases">
        <title>A novel thermopfilic bacterium from Erzurum, Turkey.</title>
        <authorList>
            <person name="Adiguzel A."/>
            <person name="Ay H."/>
            <person name="Baltaci M.O."/>
        </authorList>
    </citation>
    <scope>NUCLEOTIDE SEQUENCE</scope>
    <source>
        <strain evidence="18">P2</strain>
    </source>
</reference>
<comment type="subcellular location">
    <subcellularLocation>
        <location evidence="2">Cell membrane</location>
        <topology evidence="2">Multi-pass membrane protein</topology>
    </subcellularLocation>
</comment>
<dbReference type="InterPro" id="IPR003594">
    <property type="entry name" value="HATPase_dom"/>
</dbReference>
<feature type="coiled-coil region" evidence="14">
    <location>
        <begin position="67"/>
        <end position="119"/>
    </location>
</feature>
<feature type="transmembrane region" description="Helical" evidence="15">
    <location>
        <begin position="407"/>
        <end position="427"/>
    </location>
</feature>
<dbReference type="CDD" id="cd00082">
    <property type="entry name" value="HisKA"/>
    <property type="match status" value="1"/>
</dbReference>
<evidence type="ECO:0000259" key="16">
    <source>
        <dbReference type="PROSITE" id="PS50109"/>
    </source>
</evidence>
<dbReference type="PANTHER" id="PTHR45528:SF1">
    <property type="entry name" value="SENSOR HISTIDINE KINASE CPXA"/>
    <property type="match status" value="1"/>
</dbReference>
<evidence type="ECO:0000259" key="17">
    <source>
        <dbReference type="PROSITE" id="PS50885"/>
    </source>
</evidence>
<evidence type="ECO:0000256" key="2">
    <source>
        <dbReference type="ARBA" id="ARBA00004651"/>
    </source>
</evidence>
<keyword evidence="12" id="KW-0902">Two-component regulatory system</keyword>
<evidence type="ECO:0000256" key="8">
    <source>
        <dbReference type="ARBA" id="ARBA00022741"/>
    </source>
</evidence>
<evidence type="ECO:0000256" key="13">
    <source>
        <dbReference type="ARBA" id="ARBA00023136"/>
    </source>
</evidence>
<evidence type="ECO:0000256" key="11">
    <source>
        <dbReference type="ARBA" id="ARBA00022989"/>
    </source>
</evidence>
<feature type="domain" description="HAMP" evidence="17">
    <location>
        <begin position="461"/>
        <end position="506"/>
    </location>
</feature>
<keyword evidence="8" id="KW-0547">Nucleotide-binding</keyword>
<dbReference type="AlphaFoldDB" id="A0A8J8GFJ4"/>
<protein>
    <recommendedName>
        <fullName evidence="3">histidine kinase</fullName>
        <ecNumber evidence="3">2.7.13.3</ecNumber>
    </recommendedName>
</protein>
<dbReference type="InterPro" id="IPR036890">
    <property type="entry name" value="HATPase_C_sf"/>
</dbReference>
<evidence type="ECO:0000256" key="4">
    <source>
        <dbReference type="ARBA" id="ARBA00022475"/>
    </source>
</evidence>
<dbReference type="InterPro" id="IPR004358">
    <property type="entry name" value="Sig_transdc_His_kin-like_C"/>
</dbReference>
<keyword evidence="9" id="KW-0418">Kinase</keyword>
<dbReference type="PANTHER" id="PTHR45528">
    <property type="entry name" value="SENSOR HISTIDINE KINASE CPXA"/>
    <property type="match status" value="1"/>
</dbReference>
<evidence type="ECO:0000313" key="18">
    <source>
        <dbReference type="EMBL" id="NSL52969.1"/>
    </source>
</evidence>
<evidence type="ECO:0000256" key="15">
    <source>
        <dbReference type="SAM" id="Phobius"/>
    </source>
</evidence>
<dbReference type="PROSITE" id="PS50109">
    <property type="entry name" value="HIS_KIN"/>
    <property type="match status" value="1"/>
</dbReference>
<dbReference type="SMART" id="SM00387">
    <property type="entry name" value="HATPase_c"/>
    <property type="match status" value="1"/>
</dbReference>
<dbReference type="GO" id="GO:0000155">
    <property type="term" value="F:phosphorelay sensor kinase activity"/>
    <property type="evidence" value="ECO:0007669"/>
    <property type="project" value="InterPro"/>
</dbReference>
<feature type="domain" description="Histidine kinase" evidence="16">
    <location>
        <begin position="521"/>
        <end position="734"/>
    </location>
</feature>
<dbReference type="FunFam" id="1.10.287.130:FF:000008">
    <property type="entry name" value="Two-component sensor histidine kinase"/>
    <property type="match status" value="1"/>
</dbReference>
<keyword evidence="10" id="KW-0067">ATP-binding</keyword>
<keyword evidence="13 15" id="KW-0472">Membrane</keyword>
<dbReference type="SMART" id="SM00388">
    <property type="entry name" value="HisKA"/>
    <property type="match status" value="1"/>
</dbReference>
<evidence type="ECO:0000256" key="10">
    <source>
        <dbReference type="ARBA" id="ARBA00022840"/>
    </source>
</evidence>
<evidence type="ECO:0000256" key="12">
    <source>
        <dbReference type="ARBA" id="ARBA00023012"/>
    </source>
</evidence>
<dbReference type="PROSITE" id="PS50885">
    <property type="entry name" value="HAMP"/>
    <property type="match status" value="1"/>
</dbReference>
<dbReference type="GO" id="GO:0005886">
    <property type="term" value="C:plasma membrane"/>
    <property type="evidence" value="ECO:0007669"/>
    <property type="project" value="UniProtKB-SubCell"/>
</dbReference>
<dbReference type="SUPFAM" id="SSF47384">
    <property type="entry name" value="Homodimeric domain of signal transducing histidine kinase"/>
    <property type="match status" value="1"/>
</dbReference>
<evidence type="ECO:0000313" key="19">
    <source>
        <dbReference type="Proteomes" id="UP000625804"/>
    </source>
</evidence>
<dbReference type="Proteomes" id="UP000625804">
    <property type="component" value="Unassembled WGS sequence"/>
</dbReference>
<dbReference type="PRINTS" id="PR00344">
    <property type="entry name" value="BCTRLSENSOR"/>
</dbReference>
<keyword evidence="19" id="KW-1185">Reference proteome</keyword>
<dbReference type="InterPro" id="IPR003661">
    <property type="entry name" value="HisK_dim/P_dom"/>
</dbReference>
<keyword evidence="7 15" id="KW-0812">Transmembrane</keyword>
<proteinExistence type="predicted"/>
<feature type="coiled-coil region" evidence="14">
    <location>
        <begin position="147"/>
        <end position="174"/>
    </location>
</feature>
<dbReference type="FunFam" id="3.30.565.10:FF:000013">
    <property type="entry name" value="Two-component sensor histidine kinase"/>
    <property type="match status" value="1"/>
</dbReference>
<keyword evidence="4" id="KW-1003">Cell membrane</keyword>
<sequence>MSKKWKRRAAVIAWVLLLTYGLSGLFIGLSKASYFINKDYFQTDPFNHTLDDFINKLWVFELSKITKEDAKKEITVTKDEIDEHRYRYGNLNEQITSIKEQYEGKIQDALEAKNEEVANIYKAERDAKIEDITKNFTSDDHVRQKIIKEKEAEIDQYFEEMEQYRREFLDLKNTFQYYLRNVETGEIFTNIEGSPEQVFTSKQMAFIKTYKELSTADRYQHFGEFNEAVERFYNKNAAVFTGQIAVPKAAPESNTVLQEYYDFKQDQIIYYIYTLVGIAALVLSIYLYKKTEVVRVFQPELDQIAVSYNRVPIDVKFAVFFITVCIAIAVLDDSWFLFGYPENIYSFAEGVIYHFFWTTLSVACVLLQAKLLVERYKVHGQFKEDLSKAMVWRIIDAVKSAFLNRRVGTQVIIILAIVFAFGMGFAAGFVEPIFFVVYFFAFLFVGFPLFIWLMKRIGYFNRIVKHTSELAAGNFEQDLPVKGKSVLANFARNINELKYGVKASQRERAKSERLKTELITNVSHDLRTPLTSIITYTELLKTPDLSEDERNSYIEIIDRKSKRLKVLIDDLFEASKMASGNIELLKEKVDVAQLLQQALAEYDEKINESTLQFRVTGLETPVYAVVDGQKMWRVFDNLIGNILKYSLEHTRVYIDLKRKDNKVIIEFKNIAKYELGCDVDELFERFKRGDASRQTEGSGLGLAIAKSIVDLHGGELTIVVDGDLFKVTVVLDAS</sequence>
<dbReference type="EMBL" id="JABTTE010000025">
    <property type="protein sequence ID" value="NSL52969.1"/>
    <property type="molecule type" value="Genomic_DNA"/>
</dbReference>
<feature type="transmembrane region" description="Helical" evidence="15">
    <location>
        <begin position="433"/>
        <end position="453"/>
    </location>
</feature>
<dbReference type="InterPro" id="IPR005467">
    <property type="entry name" value="His_kinase_dom"/>
</dbReference>
<dbReference type="Pfam" id="PF00512">
    <property type="entry name" value="HisKA"/>
    <property type="match status" value="1"/>
</dbReference>
<keyword evidence="14" id="KW-0175">Coiled coil</keyword>
<evidence type="ECO:0000256" key="9">
    <source>
        <dbReference type="ARBA" id="ARBA00022777"/>
    </source>
</evidence>
<feature type="transmembrane region" description="Helical" evidence="15">
    <location>
        <begin position="351"/>
        <end position="373"/>
    </location>
</feature>
<dbReference type="InterPro" id="IPR003660">
    <property type="entry name" value="HAMP_dom"/>
</dbReference>
<dbReference type="GO" id="GO:0005524">
    <property type="term" value="F:ATP binding"/>
    <property type="evidence" value="ECO:0007669"/>
    <property type="project" value="UniProtKB-KW"/>
</dbReference>
<gene>
    <name evidence="18" type="ORF">HR057_14525</name>
</gene>
<dbReference type="Gene3D" id="1.10.287.130">
    <property type="match status" value="1"/>
</dbReference>
<dbReference type="InterPro" id="IPR050398">
    <property type="entry name" value="HssS/ArlS-like"/>
</dbReference>
<keyword evidence="11 15" id="KW-1133">Transmembrane helix</keyword>
<comment type="caution">
    <text evidence="18">The sequence shown here is derived from an EMBL/GenBank/DDBJ whole genome shotgun (WGS) entry which is preliminary data.</text>
</comment>
<name>A0A8J8GFJ4_9BACI</name>
<keyword evidence="6" id="KW-0808">Transferase</keyword>
<dbReference type="SUPFAM" id="SSF55874">
    <property type="entry name" value="ATPase domain of HSP90 chaperone/DNA topoisomerase II/histidine kinase"/>
    <property type="match status" value="1"/>
</dbReference>
<dbReference type="RefSeq" id="WP_173732171.1">
    <property type="nucleotide sequence ID" value="NZ_JABTTE010000025.1"/>
</dbReference>
<evidence type="ECO:0000256" key="14">
    <source>
        <dbReference type="SAM" id="Coils"/>
    </source>
</evidence>
<comment type="catalytic activity">
    <reaction evidence="1">
        <text>ATP + protein L-histidine = ADP + protein N-phospho-L-histidine.</text>
        <dbReference type="EC" id="2.7.13.3"/>
    </reaction>
</comment>
<evidence type="ECO:0000256" key="1">
    <source>
        <dbReference type="ARBA" id="ARBA00000085"/>
    </source>
</evidence>
<dbReference type="InterPro" id="IPR036097">
    <property type="entry name" value="HisK_dim/P_sf"/>
</dbReference>
<keyword evidence="5" id="KW-0597">Phosphoprotein</keyword>
<feature type="transmembrane region" description="Helical" evidence="15">
    <location>
        <begin position="268"/>
        <end position="288"/>
    </location>
</feature>
<feature type="transmembrane region" description="Helical" evidence="15">
    <location>
        <begin position="313"/>
        <end position="331"/>
    </location>
</feature>
<dbReference type="Pfam" id="PF02518">
    <property type="entry name" value="HATPase_c"/>
    <property type="match status" value="1"/>
</dbReference>
<feature type="coiled-coil region" evidence="14">
    <location>
        <begin position="585"/>
        <end position="612"/>
    </location>
</feature>
<organism evidence="18 19">
    <name type="scientific">Calidifontibacillus erzurumensis</name>
    <dbReference type="NCBI Taxonomy" id="2741433"/>
    <lineage>
        <taxon>Bacteria</taxon>
        <taxon>Bacillati</taxon>
        <taxon>Bacillota</taxon>
        <taxon>Bacilli</taxon>
        <taxon>Bacillales</taxon>
        <taxon>Bacillaceae</taxon>
        <taxon>Calidifontibacillus/Schinkia group</taxon>
        <taxon>Calidifontibacillus</taxon>
    </lineage>
</organism>